<sequence length="371" mass="40434">MVYYIRFLKTPRFQKQKSGGLAVATLLCITTDLGDAFLAEDVDLLITLSLHDTGKVLYQEPVKWTAGKREIAVTLGPFPPQLSQRPIVLSVAAGNPRKPNAPSPDCLLEKTGVPLVVSGWSAPFGGSESLVAEKLVERRFTLNDKLDLKIWEETGNSIARHIWDAALSSVIYLQHVVSGDPTATAPLLQDLLQTDRSTPLRVIELGSGCGIVGIALAQLLPRISVLLTDLPEVEEIVTQNISVSTPAPSSTMGFQTLDWDEPLPEDLCNGSVDLILVSDCTYNADSLPALVSVLTQLVQTSPDAIVLVALKRRHESESVFFDLMQTAGLADLHTDHMQLPSQHDQVDQIELHCYGRAERHPTKPDQPIAVC</sequence>
<dbReference type="SUPFAM" id="SSF53335">
    <property type="entry name" value="S-adenosyl-L-methionine-dependent methyltransferases"/>
    <property type="match status" value="1"/>
</dbReference>
<dbReference type="InterPro" id="IPR029063">
    <property type="entry name" value="SAM-dependent_MTases_sf"/>
</dbReference>
<gene>
    <name evidence="1" type="ORF">ATEIFO6365_0005047800</name>
</gene>
<keyword evidence="1" id="KW-0489">Methyltransferase</keyword>
<reference evidence="1 2" key="1">
    <citation type="submission" date="2020-01" db="EMBL/GenBank/DDBJ databases">
        <title>Aspergillus terreus IFO 6365 whole genome shotgun sequence.</title>
        <authorList>
            <person name="Kanamasa S."/>
            <person name="Takahashi H."/>
        </authorList>
    </citation>
    <scope>NUCLEOTIDE SEQUENCE [LARGE SCALE GENOMIC DNA]</scope>
    <source>
        <strain evidence="1 2">IFO 6365</strain>
    </source>
</reference>
<keyword evidence="2" id="KW-1185">Reference proteome</keyword>
<dbReference type="AlphaFoldDB" id="A0A5M3Z5K9"/>
<dbReference type="GO" id="GO:0008757">
    <property type="term" value="F:S-adenosylmethionine-dependent methyltransferase activity"/>
    <property type="evidence" value="ECO:0007669"/>
    <property type="project" value="UniProtKB-ARBA"/>
</dbReference>
<dbReference type="EMBL" id="BLJY01000005">
    <property type="protein sequence ID" value="GFF16288.1"/>
    <property type="molecule type" value="Genomic_DNA"/>
</dbReference>
<evidence type="ECO:0000313" key="2">
    <source>
        <dbReference type="Proteomes" id="UP000452235"/>
    </source>
</evidence>
<organism evidence="1 2">
    <name type="scientific">Aspergillus terreus</name>
    <dbReference type="NCBI Taxonomy" id="33178"/>
    <lineage>
        <taxon>Eukaryota</taxon>
        <taxon>Fungi</taxon>
        <taxon>Dikarya</taxon>
        <taxon>Ascomycota</taxon>
        <taxon>Pezizomycotina</taxon>
        <taxon>Eurotiomycetes</taxon>
        <taxon>Eurotiomycetidae</taxon>
        <taxon>Eurotiales</taxon>
        <taxon>Aspergillaceae</taxon>
        <taxon>Aspergillus</taxon>
        <taxon>Aspergillus subgen. Circumdati</taxon>
    </lineage>
</organism>
<dbReference type="PANTHER" id="PTHR14614">
    <property type="entry name" value="HEPATOCELLULAR CARCINOMA-ASSOCIATED ANTIGEN"/>
    <property type="match status" value="1"/>
</dbReference>
<name>A0A5M3Z5K9_ASPTE</name>
<keyword evidence="1" id="KW-0808">Transferase</keyword>
<dbReference type="Gene3D" id="3.40.50.150">
    <property type="entry name" value="Vaccinia Virus protein VP39"/>
    <property type="match status" value="1"/>
</dbReference>
<protein>
    <submittedName>
        <fullName evidence="1">Putative methyltransferase</fullName>
    </submittedName>
</protein>
<dbReference type="PANTHER" id="PTHR14614:SF132">
    <property type="entry name" value="PROTEIN-LYSINE METHYLTRANSFERASE C42C1.13"/>
    <property type="match status" value="1"/>
</dbReference>
<dbReference type="GO" id="GO:0032259">
    <property type="term" value="P:methylation"/>
    <property type="evidence" value="ECO:0007669"/>
    <property type="project" value="UniProtKB-KW"/>
</dbReference>
<proteinExistence type="predicted"/>
<dbReference type="Pfam" id="PF10294">
    <property type="entry name" value="Methyltransf_16"/>
    <property type="match status" value="1"/>
</dbReference>
<dbReference type="GO" id="GO:0005829">
    <property type="term" value="C:cytosol"/>
    <property type="evidence" value="ECO:0007669"/>
    <property type="project" value="TreeGrafter"/>
</dbReference>
<dbReference type="OrthoDB" id="413520at2759"/>
<dbReference type="InterPro" id="IPR019410">
    <property type="entry name" value="Methyltransf_16"/>
</dbReference>
<accession>A0A5M3Z5K9</accession>
<evidence type="ECO:0000313" key="1">
    <source>
        <dbReference type="EMBL" id="GFF16288.1"/>
    </source>
</evidence>
<comment type="caution">
    <text evidence="1">The sequence shown here is derived from an EMBL/GenBank/DDBJ whole genome shotgun (WGS) entry which is preliminary data.</text>
</comment>
<dbReference type="Proteomes" id="UP000452235">
    <property type="component" value="Unassembled WGS sequence"/>
</dbReference>